<organism evidence="2 3">
    <name type="scientific">Zymoseptoria tritici (strain ST99CH_3D7)</name>
    <dbReference type="NCBI Taxonomy" id="1276538"/>
    <lineage>
        <taxon>Eukaryota</taxon>
        <taxon>Fungi</taxon>
        <taxon>Dikarya</taxon>
        <taxon>Ascomycota</taxon>
        <taxon>Pezizomycotina</taxon>
        <taxon>Dothideomycetes</taxon>
        <taxon>Dothideomycetidae</taxon>
        <taxon>Mycosphaerellales</taxon>
        <taxon>Mycosphaerellaceae</taxon>
        <taxon>Zymoseptoria</taxon>
    </lineage>
</organism>
<feature type="region of interest" description="Disordered" evidence="1">
    <location>
        <begin position="1"/>
        <end position="36"/>
    </location>
</feature>
<evidence type="ECO:0000313" key="3">
    <source>
        <dbReference type="Proteomes" id="UP000215127"/>
    </source>
</evidence>
<dbReference type="EMBL" id="LT853699">
    <property type="protein sequence ID" value="SMQ53006.1"/>
    <property type="molecule type" value="Genomic_DNA"/>
</dbReference>
<evidence type="ECO:0000256" key="1">
    <source>
        <dbReference type="SAM" id="MobiDB-lite"/>
    </source>
</evidence>
<protein>
    <recommendedName>
        <fullName evidence="4">SnoaL-like domain-containing protein</fullName>
    </recommendedName>
</protein>
<sequence length="178" mass="19397">MQAEGSSPGLSSYGSPSTAPRPSISDPSTSPSTCTTYSESAEQLIVLKLDGVVRDMITAVNERNFSSARPPWSTNMSPTARVVPGNLLSAEEMDRQGYLDWLNKITAARPHFRQIITDLMIEVKHGRSAEVIAQKETHGSPPGLIKPSIVSMEFRLVEERWLCTSIRSVHGIGSMING</sequence>
<evidence type="ECO:0008006" key="4">
    <source>
        <dbReference type="Google" id="ProtNLM"/>
    </source>
</evidence>
<name>A0A1X7RZZ3_ZYMT9</name>
<gene>
    <name evidence="2" type="ORF">ZT3D7_G8159</name>
</gene>
<proteinExistence type="predicted"/>
<dbReference type="AlphaFoldDB" id="A0A1X7RZZ3"/>
<reference evidence="2 3" key="1">
    <citation type="submission" date="2016-06" db="EMBL/GenBank/DDBJ databases">
        <authorList>
            <person name="Kjaerup R.B."/>
            <person name="Dalgaard T.S."/>
            <person name="Juul-Madsen H.R."/>
        </authorList>
    </citation>
    <scope>NUCLEOTIDE SEQUENCE [LARGE SCALE GENOMIC DNA]</scope>
</reference>
<dbReference type="Proteomes" id="UP000215127">
    <property type="component" value="Chromosome 8"/>
</dbReference>
<accession>A0A1X7RZZ3</accession>
<keyword evidence="3" id="KW-1185">Reference proteome</keyword>
<evidence type="ECO:0000313" key="2">
    <source>
        <dbReference type="EMBL" id="SMQ53006.1"/>
    </source>
</evidence>